<name>A0A6J5T684_9CAUD</name>
<dbReference type="NCBIfam" id="TIGR01444">
    <property type="entry name" value="fkbM_fam"/>
    <property type="match status" value="1"/>
</dbReference>
<dbReference type="EMBL" id="LR796860">
    <property type="protein sequence ID" value="CAB4170578.1"/>
    <property type="molecule type" value="Genomic_DNA"/>
</dbReference>
<proteinExistence type="predicted"/>
<accession>A0A6J5T684</accession>
<evidence type="ECO:0000313" key="4">
    <source>
        <dbReference type="EMBL" id="CAB4181915.1"/>
    </source>
</evidence>
<evidence type="ECO:0000313" key="8">
    <source>
        <dbReference type="EMBL" id="CAB5227735.1"/>
    </source>
</evidence>
<protein>
    <submittedName>
        <fullName evidence="7">FkbM_fam, methyltransferase, FkbM family</fullName>
    </submittedName>
</protein>
<organism evidence="7">
    <name type="scientific">uncultured Caudovirales phage</name>
    <dbReference type="NCBI Taxonomy" id="2100421"/>
    <lineage>
        <taxon>Viruses</taxon>
        <taxon>Duplodnaviria</taxon>
        <taxon>Heunggongvirae</taxon>
        <taxon>Uroviricota</taxon>
        <taxon>Caudoviricetes</taxon>
        <taxon>Peduoviridae</taxon>
        <taxon>Maltschvirus</taxon>
        <taxon>Maltschvirus maltsch</taxon>
    </lineage>
</organism>
<dbReference type="GO" id="GO:0032259">
    <property type="term" value="P:methylation"/>
    <property type="evidence" value="ECO:0007669"/>
    <property type="project" value="UniProtKB-KW"/>
</dbReference>
<dbReference type="Pfam" id="PF05050">
    <property type="entry name" value="Methyltransf_21"/>
    <property type="match status" value="1"/>
</dbReference>
<feature type="domain" description="Methyltransferase FkbM" evidence="1">
    <location>
        <begin position="63"/>
        <end position="223"/>
    </location>
</feature>
<dbReference type="EMBL" id="LR796945">
    <property type="protein sequence ID" value="CAB4176559.1"/>
    <property type="molecule type" value="Genomic_DNA"/>
</dbReference>
<dbReference type="EMBL" id="LR797157">
    <property type="protein sequence ID" value="CAB4190256.1"/>
    <property type="molecule type" value="Genomic_DNA"/>
</dbReference>
<dbReference type="PANTHER" id="PTHR34009">
    <property type="entry name" value="PROTEIN STAR"/>
    <property type="match status" value="1"/>
</dbReference>
<evidence type="ECO:0000313" key="7">
    <source>
        <dbReference type="EMBL" id="CAB4222696.1"/>
    </source>
</evidence>
<evidence type="ECO:0000313" key="6">
    <source>
        <dbReference type="EMBL" id="CAB4210730.1"/>
    </source>
</evidence>
<evidence type="ECO:0000313" key="3">
    <source>
        <dbReference type="EMBL" id="CAB4176559.1"/>
    </source>
</evidence>
<evidence type="ECO:0000313" key="5">
    <source>
        <dbReference type="EMBL" id="CAB4190256.1"/>
    </source>
</evidence>
<dbReference type="InterPro" id="IPR053202">
    <property type="entry name" value="EGF_Rcpt_Signaling_Reg"/>
</dbReference>
<keyword evidence="7" id="KW-0808">Transferase</keyword>
<dbReference type="PANTHER" id="PTHR34009:SF2">
    <property type="entry name" value="PROTEIN STAR"/>
    <property type="match status" value="1"/>
</dbReference>
<reference evidence="7" key="1">
    <citation type="submission" date="2020-05" db="EMBL/GenBank/DDBJ databases">
        <authorList>
            <person name="Chiriac C."/>
            <person name="Salcher M."/>
            <person name="Ghai R."/>
            <person name="Kavagutti S V."/>
        </authorList>
    </citation>
    <scope>NUCLEOTIDE SEQUENCE</scope>
</reference>
<dbReference type="InterPro" id="IPR006342">
    <property type="entry name" value="FkbM_mtfrase"/>
</dbReference>
<dbReference type="GO" id="GO:0005886">
    <property type="term" value="C:plasma membrane"/>
    <property type="evidence" value="ECO:0007669"/>
    <property type="project" value="TreeGrafter"/>
</dbReference>
<evidence type="ECO:0000259" key="1">
    <source>
        <dbReference type="Pfam" id="PF05050"/>
    </source>
</evidence>
<dbReference type="GO" id="GO:0008168">
    <property type="term" value="F:methyltransferase activity"/>
    <property type="evidence" value="ECO:0007669"/>
    <property type="project" value="UniProtKB-KW"/>
</dbReference>
<evidence type="ECO:0000313" key="2">
    <source>
        <dbReference type="EMBL" id="CAB4170578.1"/>
    </source>
</evidence>
<sequence length="240" mass="28181">MDLGKLIYSIKEASNEQLRNDELFQFIGFCLQHAHESEAQSYQDVWALWETRNNYTMKYFVEFGATDGKTSSNSYLLEQKYGWSGILAEPNPIWHEELHKNRSCNITEKCVFSKSGETLEFLMTDAADLATIKGFGRDDEFKAEREKAKTISVETISLYDMLDEYRVPEVIDYMSVDTEGSEYGILNAFFQKNDKYEVRCISVEHNFTMRDKLFELMTANGYKRKFMEISRWDDFFVKEN</sequence>
<dbReference type="EMBL" id="LR798378">
    <property type="protein sequence ID" value="CAB5227735.1"/>
    <property type="molecule type" value="Genomic_DNA"/>
</dbReference>
<dbReference type="EMBL" id="LR797369">
    <property type="protein sequence ID" value="CAB4210730.1"/>
    <property type="molecule type" value="Genomic_DNA"/>
</dbReference>
<keyword evidence="7" id="KW-0489">Methyltransferase</keyword>
<dbReference type="SUPFAM" id="SSF53335">
    <property type="entry name" value="S-adenosyl-L-methionine-dependent methyltransferases"/>
    <property type="match status" value="1"/>
</dbReference>
<dbReference type="EMBL" id="LR797518">
    <property type="protein sequence ID" value="CAB4222696.1"/>
    <property type="molecule type" value="Genomic_DNA"/>
</dbReference>
<dbReference type="InterPro" id="IPR029063">
    <property type="entry name" value="SAM-dependent_MTases_sf"/>
</dbReference>
<dbReference type="EMBL" id="LR797021">
    <property type="protein sequence ID" value="CAB4181915.1"/>
    <property type="molecule type" value="Genomic_DNA"/>
</dbReference>
<gene>
    <name evidence="4" type="ORF">UFOVP1065_76</name>
    <name evidence="5" type="ORF">UFOVP1198_45</name>
    <name evidence="6" type="ORF">UFOVP1418_37</name>
    <name evidence="8" type="ORF">UFOVP1524_113</name>
    <name evidence="7" type="ORF">UFOVP1651_113</name>
    <name evidence="2" type="ORF">UFOVP908_91</name>
    <name evidence="3" type="ORF">UFOVP990_45</name>
</gene>
<dbReference type="Gene3D" id="3.40.50.150">
    <property type="entry name" value="Vaccinia Virus protein VP39"/>
    <property type="match status" value="1"/>
</dbReference>